<dbReference type="EMBL" id="JACGWO010000004">
    <property type="protein sequence ID" value="KAK4428373.1"/>
    <property type="molecule type" value="Genomic_DNA"/>
</dbReference>
<evidence type="ECO:0000313" key="1">
    <source>
        <dbReference type="EMBL" id="KAK4428373.1"/>
    </source>
</evidence>
<protein>
    <submittedName>
        <fullName evidence="1">Uncharacterized protein</fullName>
    </submittedName>
</protein>
<proteinExistence type="predicted"/>
<dbReference type="Proteomes" id="UP001293254">
    <property type="component" value="Unassembled WGS sequence"/>
</dbReference>
<organism evidence="1 2">
    <name type="scientific">Sesamum alatum</name>
    <dbReference type="NCBI Taxonomy" id="300844"/>
    <lineage>
        <taxon>Eukaryota</taxon>
        <taxon>Viridiplantae</taxon>
        <taxon>Streptophyta</taxon>
        <taxon>Embryophyta</taxon>
        <taxon>Tracheophyta</taxon>
        <taxon>Spermatophyta</taxon>
        <taxon>Magnoliopsida</taxon>
        <taxon>eudicotyledons</taxon>
        <taxon>Gunneridae</taxon>
        <taxon>Pentapetalae</taxon>
        <taxon>asterids</taxon>
        <taxon>lamiids</taxon>
        <taxon>Lamiales</taxon>
        <taxon>Pedaliaceae</taxon>
        <taxon>Sesamum</taxon>
    </lineage>
</organism>
<name>A0AAE2CN74_9LAMI</name>
<sequence>MTRRTRASSSKEASSSLANEISSDSFAVISSLPSKMSSKSIVKTINLLGLPEGCLLPKTHPRECFFHFSPRPGLMFIHDKPSSYGAWKNRFFFVRKAEWEVPLIWRSSLNDLPSINFELVKERVKAAGLLDHGFKAKALVEEDLLILAGLHLVPDTYNRT</sequence>
<accession>A0AAE2CN74</accession>
<gene>
    <name evidence="1" type="ORF">Salat_1136900</name>
</gene>
<evidence type="ECO:0000313" key="2">
    <source>
        <dbReference type="Proteomes" id="UP001293254"/>
    </source>
</evidence>
<reference evidence="1" key="2">
    <citation type="journal article" date="2024" name="Plant">
        <title>Genomic evolution and insights into agronomic trait innovations of Sesamum species.</title>
        <authorList>
            <person name="Miao H."/>
            <person name="Wang L."/>
            <person name="Qu L."/>
            <person name="Liu H."/>
            <person name="Sun Y."/>
            <person name="Le M."/>
            <person name="Wang Q."/>
            <person name="Wei S."/>
            <person name="Zheng Y."/>
            <person name="Lin W."/>
            <person name="Duan Y."/>
            <person name="Cao H."/>
            <person name="Xiong S."/>
            <person name="Wang X."/>
            <person name="Wei L."/>
            <person name="Li C."/>
            <person name="Ma Q."/>
            <person name="Ju M."/>
            <person name="Zhao R."/>
            <person name="Li G."/>
            <person name="Mu C."/>
            <person name="Tian Q."/>
            <person name="Mei H."/>
            <person name="Zhang T."/>
            <person name="Gao T."/>
            <person name="Zhang H."/>
        </authorList>
    </citation>
    <scope>NUCLEOTIDE SEQUENCE</scope>
    <source>
        <strain evidence="1">3651</strain>
    </source>
</reference>
<keyword evidence="2" id="KW-1185">Reference proteome</keyword>
<comment type="caution">
    <text evidence="1">The sequence shown here is derived from an EMBL/GenBank/DDBJ whole genome shotgun (WGS) entry which is preliminary data.</text>
</comment>
<dbReference type="AlphaFoldDB" id="A0AAE2CN74"/>
<reference evidence="1" key="1">
    <citation type="submission" date="2020-06" db="EMBL/GenBank/DDBJ databases">
        <authorList>
            <person name="Li T."/>
            <person name="Hu X."/>
            <person name="Zhang T."/>
            <person name="Song X."/>
            <person name="Zhang H."/>
            <person name="Dai N."/>
            <person name="Sheng W."/>
            <person name="Hou X."/>
            <person name="Wei L."/>
        </authorList>
    </citation>
    <scope>NUCLEOTIDE SEQUENCE</scope>
    <source>
        <strain evidence="1">3651</strain>
        <tissue evidence="1">Leaf</tissue>
    </source>
</reference>